<keyword evidence="4" id="KW-1003">Cell membrane</keyword>
<dbReference type="PANTHER" id="PTHR36838">
    <property type="entry name" value="AUXIN EFFLUX CARRIER FAMILY PROTEIN"/>
    <property type="match status" value="1"/>
</dbReference>
<feature type="transmembrane region" description="Helical" evidence="8">
    <location>
        <begin position="271"/>
        <end position="292"/>
    </location>
</feature>
<dbReference type="RefSeq" id="WP_024863668.1">
    <property type="nucleotide sequence ID" value="NZ_CP024965.1"/>
</dbReference>
<name>A0A2K8NX67_9MOLU</name>
<keyword evidence="10" id="KW-1185">Reference proteome</keyword>
<dbReference type="AlphaFoldDB" id="A0A2K8NX67"/>
<accession>A0A2K8NX67</accession>
<feature type="transmembrane region" description="Helical" evidence="8">
    <location>
        <begin position="379"/>
        <end position="401"/>
    </location>
</feature>
<feature type="transmembrane region" description="Helical" evidence="8">
    <location>
        <begin position="52"/>
        <end position="71"/>
    </location>
</feature>
<dbReference type="Gene3D" id="1.20.1530.20">
    <property type="match status" value="1"/>
</dbReference>
<dbReference type="PANTHER" id="PTHR36838:SF3">
    <property type="entry name" value="TRANSPORTER AUXIN EFFLUX CARRIER EC FAMILY"/>
    <property type="match status" value="1"/>
</dbReference>
<evidence type="ECO:0000256" key="8">
    <source>
        <dbReference type="SAM" id="Phobius"/>
    </source>
</evidence>
<dbReference type="InterPro" id="IPR038770">
    <property type="entry name" value="Na+/solute_symporter_sf"/>
</dbReference>
<evidence type="ECO:0000256" key="5">
    <source>
        <dbReference type="ARBA" id="ARBA00022692"/>
    </source>
</evidence>
<evidence type="ECO:0000313" key="9">
    <source>
        <dbReference type="EMBL" id="ATZ18432.1"/>
    </source>
</evidence>
<feature type="transmembrane region" description="Helical" evidence="8">
    <location>
        <begin position="218"/>
        <end position="239"/>
    </location>
</feature>
<feature type="transmembrane region" description="Helical" evidence="8">
    <location>
        <begin position="346"/>
        <end position="367"/>
    </location>
</feature>
<proteinExistence type="inferred from homology"/>
<feature type="transmembrane region" description="Helical" evidence="8">
    <location>
        <begin position="151"/>
        <end position="168"/>
    </location>
</feature>
<dbReference type="GO" id="GO:0055085">
    <property type="term" value="P:transmembrane transport"/>
    <property type="evidence" value="ECO:0007669"/>
    <property type="project" value="InterPro"/>
</dbReference>
<dbReference type="GO" id="GO:0005886">
    <property type="term" value="C:plasma membrane"/>
    <property type="evidence" value="ECO:0007669"/>
    <property type="project" value="UniProtKB-SubCell"/>
</dbReference>
<evidence type="ECO:0000256" key="3">
    <source>
        <dbReference type="ARBA" id="ARBA00022448"/>
    </source>
</evidence>
<sequence length="408" mass="44827">MHILLTNQTSEAIQKILGGWPLWTAIFATIFVIGLGFFLTKKQILNKDWEKVFIKIVMVVGLPALALQGFLTDASEDSLKKELVVILIGFLFYLLMTTTSKFIFYKQNKDVRDTLAMCIALGSTTFFGIPLITALAGGVLDDAAKITANNFNIPYRIFLYTIGFSIMSRPNTETVKSLVSSKKIKLAIANNTGEFTEQDLLNYKEVKMKNLKKGLKSIFLNPIIIATFIGFFIWATQLIPGIKFVTYESGDQATYFSVLRIDLLFSPFKKIIDTLSAICTPLAWVAIGMTIAKGDVKKAIKSKTIWIATFIRVIVVPLVALLMVLAIAGIIYGIDPNSTMRLTKTQLAVILIMAATPPANVVVAYAINYNKEPELASNLTTLSTVAAIVTMPIWVVVGVAIGSTPLFA</sequence>
<feature type="transmembrane region" description="Helical" evidence="8">
    <location>
        <begin position="304"/>
        <end position="334"/>
    </location>
</feature>
<dbReference type="Pfam" id="PF03547">
    <property type="entry name" value="Mem_trans"/>
    <property type="match status" value="1"/>
</dbReference>
<evidence type="ECO:0000256" key="7">
    <source>
        <dbReference type="ARBA" id="ARBA00023136"/>
    </source>
</evidence>
<comment type="similarity">
    <text evidence="2">Belongs to the auxin efflux carrier (TC 2.A.69) family.</text>
</comment>
<evidence type="ECO:0000256" key="6">
    <source>
        <dbReference type="ARBA" id="ARBA00022989"/>
    </source>
</evidence>
<feature type="transmembrane region" description="Helical" evidence="8">
    <location>
        <begin position="20"/>
        <end position="40"/>
    </location>
</feature>
<dbReference type="Proteomes" id="UP000232230">
    <property type="component" value="Chromosome"/>
</dbReference>
<keyword evidence="6 8" id="KW-1133">Transmembrane helix</keyword>
<keyword evidence="3" id="KW-0813">Transport</keyword>
<feature type="transmembrane region" description="Helical" evidence="8">
    <location>
        <begin position="83"/>
        <end position="104"/>
    </location>
</feature>
<evidence type="ECO:0000313" key="10">
    <source>
        <dbReference type="Proteomes" id="UP000232230"/>
    </source>
</evidence>
<comment type="subcellular location">
    <subcellularLocation>
        <location evidence="1">Cell membrane</location>
        <topology evidence="1">Multi-pass membrane protein</topology>
    </subcellularLocation>
</comment>
<evidence type="ECO:0000256" key="4">
    <source>
        <dbReference type="ARBA" id="ARBA00022475"/>
    </source>
</evidence>
<dbReference type="KEGG" id="esx:ESOMN_v1c00460"/>
<evidence type="ECO:0000256" key="2">
    <source>
        <dbReference type="ARBA" id="ARBA00010145"/>
    </source>
</evidence>
<keyword evidence="7 8" id="KW-0472">Membrane</keyword>
<keyword evidence="5 8" id="KW-0812">Transmembrane</keyword>
<dbReference type="EMBL" id="CP024965">
    <property type="protein sequence ID" value="ATZ18432.1"/>
    <property type="molecule type" value="Genomic_DNA"/>
</dbReference>
<feature type="transmembrane region" description="Helical" evidence="8">
    <location>
        <begin position="116"/>
        <end position="139"/>
    </location>
</feature>
<protein>
    <submittedName>
        <fullName evidence="9">Malate permease</fullName>
    </submittedName>
</protein>
<gene>
    <name evidence="9" type="ORF">ESOMN_v1c00460</name>
</gene>
<organism evidence="9 10">
    <name type="scientific">Williamsoniiplasma somnilux</name>
    <dbReference type="NCBI Taxonomy" id="215578"/>
    <lineage>
        <taxon>Bacteria</taxon>
        <taxon>Bacillati</taxon>
        <taxon>Mycoplasmatota</taxon>
        <taxon>Mollicutes</taxon>
        <taxon>Entomoplasmatales</taxon>
        <taxon>Williamsoniiplasma</taxon>
    </lineage>
</organism>
<reference evidence="9 10" key="1">
    <citation type="submission" date="2017-11" db="EMBL/GenBank/DDBJ databases">
        <title>Genome sequence of Entomoplasma somnilux PYAN-1 (ATCC 49194).</title>
        <authorList>
            <person name="Lo W.-S."/>
            <person name="Gasparich G.E."/>
            <person name="Kuo C.-H."/>
        </authorList>
    </citation>
    <scope>NUCLEOTIDE SEQUENCE [LARGE SCALE GENOMIC DNA]</scope>
    <source>
        <strain evidence="9 10">PYAN-1</strain>
    </source>
</reference>
<evidence type="ECO:0000256" key="1">
    <source>
        <dbReference type="ARBA" id="ARBA00004651"/>
    </source>
</evidence>
<dbReference type="InterPro" id="IPR004776">
    <property type="entry name" value="Mem_transp_PIN-like"/>
</dbReference>